<dbReference type="Proteomes" id="UP000597989">
    <property type="component" value="Unassembled WGS sequence"/>
</dbReference>
<evidence type="ECO:0000313" key="4">
    <source>
        <dbReference type="Proteomes" id="UP001500220"/>
    </source>
</evidence>
<dbReference type="EMBL" id="BMMT01000006">
    <property type="protein sequence ID" value="GGI85015.1"/>
    <property type="molecule type" value="Genomic_DNA"/>
</dbReference>
<dbReference type="RefSeq" id="WP_188987269.1">
    <property type="nucleotide sequence ID" value="NZ_BAAAHC010000008.1"/>
</dbReference>
<name>A0A917JVX6_9PSEU</name>
<protein>
    <submittedName>
        <fullName evidence="2">Uncharacterized protein</fullName>
    </submittedName>
</protein>
<dbReference type="AlphaFoldDB" id="A0A917JVX6"/>
<evidence type="ECO:0000313" key="2">
    <source>
        <dbReference type="EMBL" id="GGI85015.1"/>
    </source>
</evidence>
<dbReference type="EMBL" id="BAAAHC010000008">
    <property type="protein sequence ID" value="GAA0518241.1"/>
    <property type="molecule type" value="Genomic_DNA"/>
</dbReference>
<proteinExistence type="predicted"/>
<comment type="caution">
    <text evidence="2">The sequence shown here is derived from an EMBL/GenBank/DDBJ whole genome shotgun (WGS) entry which is preliminary data.</text>
</comment>
<gene>
    <name evidence="1" type="ORF">GCM10009545_20380</name>
    <name evidence="2" type="ORF">GCM10011581_22620</name>
</gene>
<evidence type="ECO:0000313" key="3">
    <source>
        <dbReference type="Proteomes" id="UP000597989"/>
    </source>
</evidence>
<evidence type="ECO:0000313" key="1">
    <source>
        <dbReference type="EMBL" id="GAA0518241.1"/>
    </source>
</evidence>
<dbReference type="Proteomes" id="UP001500220">
    <property type="component" value="Unassembled WGS sequence"/>
</dbReference>
<sequence length="55" mass="6085">MGEQWPVVEWTEQAPIYDALAAELCDPASTDWRFSAAPTFLDQLTDEEPGTPLSS</sequence>
<accession>A0A917JVX6</accession>
<reference evidence="2" key="4">
    <citation type="submission" date="2020-09" db="EMBL/GenBank/DDBJ databases">
        <authorList>
            <person name="Sun Q."/>
            <person name="Zhou Y."/>
        </authorList>
    </citation>
    <scope>NUCLEOTIDE SEQUENCE</scope>
    <source>
        <strain evidence="2">CGMCC 4.7206</strain>
    </source>
</reference>
<reference evidence="2 3" key="2">
    <citation type="journal article" date="2014" name="Int. J. Syst. Evol. Microbiol.">
        <title>Complete genome sequence of Corynebacterium casei LMG S-19264T (=DSM 44701T), isolated from a smear-ripened cheese.</title>
        <authorList>
            <consortium name="US DOE Joint Genome Institute (JGI-PGF)"/>
            <person name="Walter F."/>
            <person name="Albersmeier A."/>
            <person name="Kalinowski J."/>
            <person name="Ruckert C."/>
        </authorList>
    </citation>
    <scope>NUCLEOTIDE SEQUENCE [LARGE SCALE GENOMIC DNA]</scope>
    <source>
        <strain evidence="2 3">CGMCC 4.7206</strain>
    </source>
</reference>
<organism evidence="2 3">
    <name type="scientific">Saccharopolyspora thermophila</name>
    <dbReference type="NCBI Taxonomy" id="89367"/>
    <lineage>
        <taxon>Bacteria</taxon>
        <taxon>Bacillati</taxon>
        <taxon>Actinomycetota</taxon>
        <taxon>Actinomycetes</taxon>
        <taxon>Pseudonocardiales</taxon>
        <taxon>Pseudonocardiaceae</taxon>
        <taxon>Saccharopolyspora</taxon>
    </lineage>
</organism>
<reference evidence="1" key="1">
    <citation type="journal article" date="2014" name="Int. J. Syst. Evol. Microbiol.">
        <title>Complete genome of a new Firmicutes species belonging to the dominant human colonic microbiota ('Ruminococcus bicirculans') reveals two chromosomes and a selective capacity to utilize plant glucans.</title>
        <authorList>
            <consortium name="NISC Comparative Sequencing Program"/>
            <person name="Wegmann U."/>
            <person name="Louis P."/>
            <person name="Goesmann A."/>
            <person name="Henrissat B."/>
            <person name="Duncan S.H."/>
            <person name="Flint H.J."/>
        </authorList>
    </citation>
    <scope>NUCLEOTIDE SEQUENCE</scope>
    <source>
        <strain evidence="1">JCM 10664</strain>
    </source>
</reference>
<keyword evidence="4" id="KW-1185">Reference proteome</keyword>
<reference evidence="1" key="5">
    <citation type="submission" date="2023-12" db="EMBL/GenBank/DDBJ databases">
        <authorList>
            <person name="Sun Q."/>
            <person name="Inoue M."/>
        </authorList>
    </citation>
    <scope>NUCLEOTIDE SEQUENCE</scope>
    <source>
        <strain evidence="1">JCM 10664</strain>
    </source>
</reference>
<reference evidence="4" key="3">
    <citation type="journal article" date="2019" name="Int. J. Syst. Evol. Microbiol.">
        <title>The Global Catalogue of Microorganisms (GCM) 10K type strain sequencing project: providing services to taxonomists for standard genome sequencing and annotation.</title>
        <authorList>
            <consortium name="The Broad Institute Genomics Platform"/>
            <consortium name="The Broad Institute Genome Sequencing Center for Infectious Disease"/>
            <person name="Wu L."/>
            <person name="Ma J."/>
        </authorList>
    </citation>
    <scope>NUCLEOTIDE SEQUENCE [LARGE SCALE GENOMIC DNA]</scope>
    <source>
        <strain evidence="4">JCM 10664</strain>
    </source>
</reference>